<feature type="transmembrane region" description="Helical" evidence="1">
    <location>
        <begin position="96"/>
        <end position="116"/>
    </location>
</feature>
<keyword evidence="1" id="KW-1133">Transmembrane helix</keyword>
<proteinExistence type="predicted"/>
<feature type="domain" description="VanZ-like" evidence="2">
    <location>
        <begin position="1"/>
        <end position="112"/>
    </location>
</feature>
<dbReference type="AlphaFoldDB" id="A0A3G3K6V7"/>
<accession>A0A3G3K6V7</accession>
<feature type="transmembrane region" description="Helical" evidence="1">
    <location>
        <begin position="39"/>
        <end position="57"/>
    </location>
</feature>
<dbReference type="EMBL" id="CP033433">
    <property type="protein sequence ID" value="AYQ75489.1"/>
    <property type="molecule type" value="Genomic_DNA"/>
</dbReference>
<sequence length="128" mass="14588">MVVWMAVIFLLSAQSGGELDTWLPFFRRLLPGLEDFNPMHYAAYFVLALTVAFGLGSRAFSWKGYLWILAVCVLYGATDEWHQAYVPNRTPDWNDLLHDGIGAAAACVLLLIYRLFRKQGRVPTSRKY</sequence>
<dbReference type="InterPro" id="IPR006976">
    <property type="entry name" value="VanZ-like"/>
</dbReference>
<dbReference type="KEGG" id="coh:EAV92_04335"/>
<name>A0A3G3K6V7_9BACL</name>
<dbReference type="Proteomes" id="UP000269097">
    <property type="component" value="Chromosome"/>
</dbReference>
<organism evidence="3 4">
    <name type="scientific">Cohnella candidum</name>
    <dbReference type="NCBI Taxonomy" id="2674991"/>
    <lineage>
        <taxon>Bacteria</taxon>
        <taxon>Bacillati</taxon>
        <taxon>Bacillota</taxon>
        <taxon>Bacilli</taxon>
        <taxon>Bacillales</taxon>
        <taxon>Paenibacillaceae</taxon>
        <taxon>Cohnella</taxon>
    </lineage>
</organism>
<dbReference type="Pfam" id="PF04892">
    <property type="entry name" value="VanZ"/>
    <property type="match status" value="1"/>
</dbReference>
<gene>
    <name evidence="3" type="ORF">EAV92_04335</name>
</gene>
<evidence type="ECO:0000313" key="3">
    <source>
        <dbReference type="EMBL" id="AYQ75489.1"/>
    </source>
</evidence>
<keyword evidence="4" id="KW-1185">Reference proteome</keyword>
<keyword evidence="1" id="KW-0812">Transmembrane</keyword>
<evidence type="ECO:0000313" key="4">
    <source>
        <dbReference type="Proteomes" id="UP000269097"/>
    </source>
</evidence>
<keyword evidence="1" id="KW-0472">Membrane</keyword>
<reference evidence="3 4" key="1">
    <citation type="submission" date="2018-10" db="EMBL/GenBank/DDBJ databases">
        <title>Genome Sequence of Cohnella sp.</title>
        <authorList>
            <person name="Srinivasan S."/>
            <person name="Kim M.K."/>
        </authorList>
    </citation>
    <scope>NUCLEOTIDE SEQUENCE [LARGE SCALE GENOMIC DNA]</scope>
    <source>
        <strain evidence="3 4">18JY8-7</strain>
    </source>
</reference>
<protein>
    <submittedName>
        <fullName evidence="3">VanZ family protein</fullName>
    </submittedName>
</protein>
<evidence type="ECO:0000256" key="1">
    <source>
        <dbReference type="SAM" id="Phobius"/>
    </source>
</evidence>
<feature type="transmembrane region" description="Helical" evidence="1">
    <location>
        <begin position="64"/>
        <end position="84"/>
    </location>
</feature>
<dbReference type="NCBIfam" id="NF037970">
    <property type="entry name" value="vanZ_1"/>
    <property type="match status" value="1"/>
</dbReference>
<evidence type="ECO:0000259" key="2">
    <source>
        <dbReference type="Pfam" id="PF04892"/>
    </source>
</evidence>